<dbReference type="AlphaFoldDB" id="A0A0M1NKE2"/>
<feature type="transmembrane region" description="Helical" evidence="1">
    <location>
        <begin position="61"/>
        <end position="82"/>
    </location>
</feature>
<keyword evidence="1" id="KW-0812">Transmembrane</keyword>
<evidence type="ECO:0000256" key="1">
    <source>
        <dbReference type="SAM" id="Phobius"/>
    </source>
</evidence>
<dbReference type="Proteomes" id="UP000036932">
    <property type="component" value="Unassembled WGS sequence"/>
</dbReference>
<accession>A0A0M1NKE2</accession>
<dbReference type="OrthoDB" id="8613028at2"/>
<dbReference type="PANTHER" id="PTHR37305">
    <property type="entry name" value="INTEGRAL MEMBRANE PROTEIN-RELATED"/>
    <property type="match status" value="1"/>
</dbReference>
<gene>
    <name evidence="2" type="ORF">AM231_19510</name>
</gene>
<organism evidence="2 3">
    <name type="scientific">Paenibacillus solani</name>
    <dbReference type="NCBI Taxonomy" id="1705565"/>
    <lineage>
        <taxon>Bacteria</taxon>
        <taxon>Bacillati</taxon>
        <taxon>Bacillota</taxon>
        <taxon>Bacilli</taxon>
        <taxon>Bacillales</taxon>
        <taxon>Paenibacillaceae</taxon>
        <taxon>Paenibacillus</taxon>
    </lineage>
</organism>
<protein>
    <submittedName>
        <fullName evidence="2">ABC transporter permease</fullName>
    </submittedName>
</protein>
<feature type="transmembrane region" description="Helical" evidence="1">
    <location>
        <begin position="20"/>
        <end position="41"/>
    </location>
</feature>
<dbReference type="PATRIC" id="fig|1705565.3.peg.5857"/>
<keyword evidence="3" id="KW-1185">Reference proteome</keyword>
<feature type="transmembrane region" description="Helical" evidence="1">
    <location>
        <begin position="148"/>
        <end position="168"/>
    </location>
</feature>
<name>A0A0M1NKE2_9BACL</name>
<keyword evidence="1" id="KW-0472">Membrane</keyword>
<dbReference type="PANTHER" id="PTHR37305:SF1">
    <property type="entry name" value="MEMBRANE PROTEIN"/>
    <property type="match status" value="1"/>
</dbReference>
<dbReference type="RefSeq" id="WP_054404098.1">
    <property type="nucleotide sequence ID" value="NZ_LIUT01000003.1"/>
</dbReference>
<feature type="transmembrane region" description="Helical" evidence="1">
    <location>
        <begin position="175"/>
        <end position="196"/>
    </location>
</feature>
<evidence type="ECO:0000313" key="3">
    <source>
        <dbReference type="Proteomes" id="UP000036932"/>
    </source>
</evidence>
<keyword evidence="1" id="KW-1133">Transmembrane helix</keyword>
<dbReference type="EMBL" id="LIUT01000003">
    <property type="protein sequence ID" value="KOR82500.1"/>
    <property type="molecule type" value="Genomic_DNA"/>
</dbReference>
<reference evidence="3" key="1">
    <citation type="submission" date="2015-08" db="EMBL/GenBank/DDBJ databases">
        <title>Genome sequencing project for genomic taxonomy and phylogenomics of Bacillus-like bacteria.</title>
        <authorList>
            <person name="Liu B."/>
            <person name="Wang J."/>
            <person name="Zhu Y."/>
            <person name="Liu G."/>
            <person name="Chen Q."/>
            <person name="Chen Z."/>
            <person name="Lan J."/>
            <person name="Che J."/>
            <person name="Ge C."/>
            <person name="Shi H."/>
            <person name="Pan Z."/>
            <person name="Liu X."/>
        </authorList>
    </citation>
    <scope>NUCLEOTIDE SEQUENCE [LARGE SCALE GENOMIC DNA]</scope>
    <source>
        <strain evidence="3">FJAT-22460</strain>
    </source>
</reference>
<feature type="transmembrane region" description="Helical" evidence="1">
    <location>
        <begin position="225"/>
        <end position="251"/>
    </location>
</feature>
<comment type="caution">
    <text evidence="2">The sequence shown here is derived from an EMBL/GenBank/DDBJ whole genome shotgun (WGS) entry which is preliminary data.</text>
</comment>
<sequence>MLINFARLVANENMKVYYRVRTWVMLSLLLLFNAAMPAMLYWTNAPMDVWTVFTWTESFTIYLSAIFTVIIAADIVAGEFAGGTIKLLLIRPWSRGKILLSKFVSLCLFLLLCAAITAVAGITASLLLFSGNTGFANSSGGSSMDSSLLLLLTDTIQVFVISLIAFMLSTVFRSSGLAIGLSLLFLFTKDIFSFIFNPERFEWAKYLLFLHTDLSGYLKSPVGPWGVGLGFSITILVVYCLLFILISWMVFAKRDVEA</sequence>
<evidence type="ECO:0000313" key="2">
    <source>
        <dbReference type="EMBL" id="KOR82500.1"/>
    </source>
</evidence>
<feature type="transmembrane region" description="Helical" evidence="1">
    <location>
        <begin position="103"/>
        <end position="128"/>
    </location>
</feature>
<dbReference type="Pfam" id="PF12730">
    <property type="entry name" value="ABC2_membrane_4"/>
    <property type="match status" value="1"/>
</dbReference>
<proteinExistence type="predicted"/>